<keyword evidence="2" id="KW-1185">Reference proteome</keyword>
<reference evidence="1 2" key="1">
    <citation type="submission" date="2015-01" db="EMBL/GenBank/DDBJ databases">
        <title>Evolution of Trichinella species and genotypes.</title>
        <authorList>
            <person name="Korhonen P.K."/>
            <person name="Edoardo P."/>
            <person name="Giuseppe L.R."/>
            <person name="Gasser R.B."/>
        </authorList>
    </citation>
    <scope>NUCLEOTIDE SEQUENCE [LARGE SCALE GENOMIC DNA]</scope>
    <source>
        <strain evidence="1">ISS37</strain>
    </source>
</reference>
<sequence length="142" mass="15400">MASFYVGFTVSRAHYLDEESGAAIIMIQINGSQSVSHNPAVGREQFLGGDHEDVVRTGIYTKADRELTDLAEDSSYKSKSSVVSQPHVFLTNNLKPNVSGKIVVAGKLVDCSLCSGGRSINNDYLAAIRATFVSERDTKQDK</sequence>
<protein>
    <submittedName>
        <fullName evidence="1">Uncharacterized protein</fullName>
    </submittedName>
</protein>
<evidence type="ECO:0000313" key="1">
    <source>
        <dbReference type="EMBL" id="KRX14339.1"/>
    </source>
</evidence>
<organism evidence="1 2">
    <name type="scientific">Trichinella nelsoni</name>
    <dbReference type="NCBI Taxonomy" id="6336"/>
    <lineage>
        <taxon>Eukaryota</taxon>
        <taxon>Metazoa</taxon>
        <taxon>Ecdysozoa</taxon>
        <taxon>Nematoda</taxon>
        <taxon>Enoplea</taxon>
        <taxon>Dorylaimia</taxon>
        <taxon>Trichinellida</taxon>
        <taxon>Trichinellidae</taxon>
        <taxon>Trichinella</taxon>
    </lineage>
</organism>
<evidence type="ECO:0000313" key="2">
    <source>
        <dbReference type="Proteomes" id="UP000054630"/>
    </source>
</evidence>
<dbReference type="AlphaFoldDB" id="A0A0V0RIM7"/>
<accession>A0A0V0RIM7</accession>
<proteinExistence type="predicted"/>
<comment type="caution">
    <text evidence="1">The sequence shown here is derived from an EMBL/GenBank/DDBJ whole genome shotgun (WGS) entry which is preliminary data.</text>
</comment>
<dbReference type="Proteomes" id="UP000054630">
    <property type="component" value="Unassembled WGS sequence"/>
</dbReference>
<gene>
    <name evidence="1" type="ORF">T07_7457</name>
</gene>
<dbReference type="EMBL" id="JYDL01000163">
    <property type="protein sequence ID" value="KRX14339.1"/>
    <property type="molecule type" value="Genomic_DNA"/>
</dbReference>
<name>A0A0V0RIM7_9BILA</name>